<dbReference type="RefSeq" id="WP_024097189.1">
    <property type="nucleotide sequence ID" value="NZ_CP010588.1"/>
</dbReference>
<protein>
    <submittedName>
        <fullName evidence="1">Uncharacterized protein</fullName>
    </submittedName>
</protein>
<reference evidence="1 2" key="1">
    <citation type="journal article" date="2017" name="Front. Microbiol.">
        <title>Phaeobacter piscinae sp. nov., a species of the Roseobacter group and potential aquaculture probiont.</title>
        <authorList>
            <person name="Sonnenschein E.C."/>
            <person name="Phippen C.B.W."/>
            <person name="Nielsen K.F."/>
            <person name="Mateiu R.V."/>
            <person name="Melchiorsen J."/>
            <person name="Gram L."/>
            <person name="Overmann J."/>
            <person name="Freese H.M."/>
        </authorList>
    </citation>
    <scope>NUCLEOTIDE SEQUENCE [LARGE SCALE GENOMIC DNA]</scope>
    <source>
        <strain evidence="1 2">P63</strain>
    </source>
</reference>
<dbReference type="AlphaFoldDB" id="A0AAD0ECU0"/>
<evidence type="ECO:0000313" key="2">
    <source>
        <dbReference type="Proteomes" id="UP000217545"/>
    </source>
</evidence>
<proteinExistence type="predicted"/>
<dbReference type="Proteomes" id="UP000217545">
    <property type="component" value="Chromosome"/>
</dbReference>
<accession>A0AAD0ECU0</accession>
<name>A0AAD0ECU0_9RHOB</name>
<organism evidence="1 2">
    <name type="scientific">Phaeobacter gallaeciensis</name>
    <dbReference type="NCBI Taxonomy" id="60890"/>
    <lineage>
        <taxon>Bacteria</taxon>
        <taxon>Pseudomonadati</taxon>
        <taxon>Pseudomonadota</taxon>
        <taxon>Alphaproteobacteria</taxon>
        <taxon>Rhodobacterales</taxon>
        <taxon>Roseobacteraceae</taxon>
        <taxon>Phaeobacter</taxon>
    </lineage>
</organism>
<gene>
    <name evidence="1" type="ORF">PhaeoP63_01748</name>
</gene>
<dbReference type="GeneID" id="31846158"/>
<sequence length="146" mass="15532">MCETYETPALRKTFASLVKKAGGGPSVCMAIKETTGRSLAPGTLSKIADGSMRFDWQLAFQIEDIAEQFPITGRLKARVDASPAQSDLQRLAYTALKEIGEVPAAVCSWVATGELSALEKEGPEGLAALEAFLQAVRVVKQGEGQS</sequence>
<dbReference type="EMBL" id="CP010784">
    <property type="protein sequence ID" value="ATF05823.1"/>
    <property type="molecule type" value="Genomic_DNA"/>
</dbReference>
<evidence type="ECO:0000313" key="1">
    <source>
        <dbReference type="EMBL" id="ATF05823.1"/>
    </source>
</evidence>